<name>A0A644TA31_9ZZZZ</name>
<sequence length="80" mass="9248">MYYTKEEVNIIVAGMQEGKTYNEIMDEMYPKSEYQCLYDCAMENMRSFSLIGAIYNAITKKGRTMLKNPCTECLECADCI</sequence>
<accession>A0A644TA31</accession>
<dbReference type="EMBL" id="VSSQ01000022">
    <property type="protein sequence ID" value="MPL63649.1"/>
    <property type="molecule type" value="Genomic_DNA"/>
</dbReference>
<evidence type="ECO:0000313" key="1">
    <source>
        <dbReference type="EMBL" id="MPL63649.1"/>
    </source>
</evidence>
<organism evidence="1">
    <name type="scientific">bioreactor metagenome</name>
    <dbReference type="NCBI Taxonomy" id="1076179"/>
    <lineage>
        <taxon>unclassified sequences</taxon>
        <taxon>metagenomes</taxon>
        <taxon>ecological metagenomes</taxon>
    </lineage>
</organism>
<gene>
    <name evidence="1" type="ORF">SDC9_09290</name>
</gene>
<proteinExistence type="predicted"/>
<reference evidence="1" key="1">
    <citation type="submission" date="2019-08" db="EMBL/GenBank/DDBJ databases">
        <authorList>
            <person name="Kucharzyk K."/>
            <person name="Murdoch R.W."/>
            <person name="Higgins S."/>
            <person name="Loffler F."/>
        </authorList>
    </citation>
    <scope>NUCLEOTIDE SEQUENCE</scope>
</reference>
<dbReference type="AlphaFoldDB" id="A0A644TA31"/>
<comment type="caution">
    <text evidence="1">The sequence shown here is derived from an EMBL/GenBank/DDBJ whole genome shotgun (WGS) entry which is preliminary data.</text>
</comment>
<protein>
    <submittedName>
        <fullName evidence="1">Uncharacterized protein</fullName>
    </submittedName>
</protein>